<feature type="region of interest" description="Disordered" evidence="4">
    <location>
        <begin position="1"/>
        <end position="20"/>
    </location>
</feature>
<proteinExistence type="inferred from homology"/>
<dbReference type="Gene3D" id="3.30.1330.200">
    <property type="match status" value="1"/>
</dbReference>
<dbReference type="GO" id="GO:0050568">
    <property type="term" value="F:protein-glutamine glutaminase activity"/>
    <property type="evidence" value="ECO:0007669"/>
    <property type="project" value="UniProtKB-UniRule"/>
</dbReference>
<dbReference type="PANTHER" id="PTHR35147:SF3">
    <property type="entry name" value="CHEMORECEPTOR GLUTAMINE DEAMIDASE CHED 1-RELATED"/>
    <property type="match status" value="1"/>
</dbReference>
<evidence type="ECO:0000256" key="2">
    <source>
        <dbReference type="ARBA" id="ARBA00022801"/>
    </source>
</evidence>
<evidence type="ECO:0000313" key="5">
    <source>
        <dbReference type="EMBL" id="SFL41578.1"/>
    </source>
</evidence>
<dbReference type="STRING" id="1280847.SAMN04488036_11346"/>
<protein>
    <recommendedName>
        <fullName evidence="3">Probable chemoreceptor glutamine deamidase CheD</fullName>
        <ecNumber evidence="3">3.5.1.44</ecNumber>
    </recommendedName>
</protein>
<evidence type="ECO:0000256" key="1">
    <source>
        <dbReference type="ARBA" id="ARBA00022500"/>
    </source>
</evidence>
<keyword evidence="1 3" id="KW-0145">Chemotaxis</keyword>
<evidence type="ECO:0000256" key="4">
    <source>
        <dbReference type="SAM" id="MobiDB-lite"/>
    </source>
</evidence>
<dbReference type="GO" id="GO:0006935">
    <property type="term" value="P:chemotaxis"/>
    <property type="evidence" value="ECO:0007669"/>
    <property type="project" value="UniProtKB-UniRule"/>
</dbReference>
<keyword evidence="2 3" id="KW-0378">Hydrolase</keyword>
<comment type="function">
    <text evidence="3">Probably deamidates glutamine residues to glutamate on methyl-accepting chemotaxis receptors (MCPs), playing an important role in chemotaxis.</text>
</comment>
<comment type="similarity">
    <text evidence="3">Belongs to the CheD family.</text>
</comment>
<dbReference type="PANTHER" id="PTHR35147">
    <property type="entry name" value="CHEMORECEPTOR GLUTAMINE DEAMIDASE CHED-RELATED"/>
    <property type="match status" value="1"/>
</dbReference>
<dbReference type="InterPro" id="IPR038592">
    <property type="entry name" value="CheD-like_sf"/>
</dbReference>
<organism evidence="5 6">
    <name type="scientific">Shimia haliotis</name>
    <dbReference type="NCBI Taxonomy" id="1280847"/>
    <lineage>
        <taxon>Bacteria</taxon>
        <taxon>Pseudomonadati</taxon>
        <taxon>Pseudomonadota</taxon>
        <taxon>Alphaproteobacteria</taxon>
        <taxon>Rhodobacterales</taxon>
        <taxon>Roseobacteraceae</taxon>
    </lineage>
</organism>
<gene>
    <name evidence="3" type="primary">cheD</name>
    <name evidence="5" type="ORF">SAMN04488036_11346</name>
</gene>
<dbReference type="AlphaFoldDB" id="A0A1I4HH02"/>
<evidence type="ECO:0000256" key="3">
    <source>
        <dbReference type="HAMAP-Rule" id="MF_01440"/>
    </source>
</evidence>
<dbReference type="InterPro" id="IPR005659">
    <property type="entry name" value="Chemorcpt_Glu_NH3ase_CheD"/>
</dbReference>
<dbReference type="HAMAP" id="MF_01440">
    <property type="entry name" value="CheD"/>
    <property type="match status" value="1"/>
</dbReference>
<dbReference type="Pfam" id="PF03975">
    <property type="entry name" value="CheD"/>
    <property type="match status" value="1"/>
</dbReference>
<dbReference type="Proteomes" id="UP000198851">
    <property type="component" value="Unassembled WGS sequence"/>
</dbReference>
<sequence length="205" mass="22329">MRVIPGTPPTKKTKANMSQNTSHAVVGFRTQALLQGDVQVSADPDLVITTMLGSCVAACMWDEVAGIGGMNHFLLPGNDPNSRGAVKEGVHAMELLVNGLIQSGASRDRMKVKLLGGSKMFDSRIDVGAKNAEFAMWFVRNEGFDLIDCCLGGQRGRNIRFWPVGGRIQRRFMNDAKIVLEETAQASARRRAGNQKDHAGEVQLF</sequence>
<comment type="catalytic activity">
    <reaction evidence="3">
        <text>L-glutaminyl-[protein] + H2O = L-glutamyl-[protein] + NH4(+)</text>
        <dbReference type="Rhea" id="RHEA:16441"/>
        <dbReference type="Rhea" id="RHEA-COMP:10207"/>
        <dbReference type="Rhea" id="RHEA-COMP:10208"/>
        <dbReference type="ChEBI" id="CHEBI:15377"/>
        <dbReference type="ChEBI" id="CHEBI:28938"/>
        <dbReference type="ChEBI" id="CHEBI:29973"/>
        <dbReference type="ChEBI" id="CHEBI:30011"/>
        <dbReference type="EC" id="3.5.1.44"/>
    </reaction>
</comment>
<dbReference type="CDD" id="cd16352">
    <property type="entry name" value="CheD"/>
    <property type="match status" value="1"/>
</dbReference>
<name>A0A1I4HH02_9RHOB</name>
<dbReference type="SUPFAM" id="SSF64438">
    <property type="entry name" value="CNF1/YfiH-like putative cysteine hydrolases"/>
    <property type="match status" value="1"/>
</dbReference>
<dbReference type="InterPro" id="IPR011324">
    <property type="entry name" value="Cytotoxic_necrot_fac-like_cat"/>
</dbReference>
<dbReference type="OrthoDB" id="9807202at2"/>
<reference evidence="6" key="1">
    <citation type="submission" date="2016-10" db="EMBL/GenBank/DDBJ databases">
        <authorList>
            <person name="Varghese N."/>
            <person name="Submissions S."/>
        </authorList>
    </citation>
    <scope>NUCLEOTIDE SEQUENCE [LARGE SCALE GENOMIC DNA]</scope>
    <source>
        <strain evidence="6">DSM 28453</strain>
    </source>
</reference>
<keyword evidence="6" id="KW-1185">Reference proteome</keyword>
<dbReference type="EC" id="3.5.1.44" evidence="3"/>
<dbReference type="EMBL" id="FOSZ01000013">
    <property type="protein sequence ID" value="SFL41578.1"/>
    <property type="molecule type" value="Genomic_DNA"/>
</dbReference>
<accession>A0A1I4HH02</accession>
<evidence type="ECO:0000313" key="6">
    <source>
        <dbReference type="Proteomes" id="UP000198851"/>
    </source>
</evidence>